<dbReference type="SUPFAM" id="SSF46689">
    <property type="entry name" value="Homeodomain-like"/>
    <property type="match status" value="1"/>
</dbReference>
<reference evidence="6" key="2">
    <citation type="submission" date="2020-09" db="EMBL/GenBank/DDBJ databases">
        <authorList>
            <person name="Sun Q."/>
            <person name="Zhou Y."/>
        </authorList>
    </citation>
    <scope>NUCLEOTIDE SEQUENCE</scope>
    <source>
        <strain evidence="6">CGMCC 1.12813</strain>
    </source>
</reference>
<dbReference type="PRINTS" id="PR00455">
    <property type="entry name" value="HTHTETR"/>
</dbReference>
<organism evidence="6 7">
    <name type="scientific">Conyzicola nivalis</name>
    <dbReference type="NCBI Taxonomy" id="1477021"/>
    <lineage>
        <taxon>Bacteria</taxon>
        <taxon>Bacillati</taxon>
        <taxon>Actinomycetota</taxon>
        <taxon>Actinomycetes</taxon>
        <taxon>Micrococcales</taxon>
        <taxon>Microbacteriaceae</taxon>
        <taxon>Conyzicola</taxon>
    </lineage>
</organism>
<keyword evidence="2 4" id="KW-0238">DNA-binding</keyword>
<evidence type="ECO:0000256" key="4">
    <source>
        <dbReference type="PROSITE-ProRule" id="PRU00335"/>
    </source>
</evidence>
<protein>
    <submittedName>
        <fullName evidence="6">Transcriptional regulator, TetR family protein</fullName>
    </submittedName>
</protein>
<keyword evidence="1" id="KW-0805">Transcription regulation</keyword>
<dbReference type="Pfam" id="PF21993">
    <property type="entry name" value="TetR_C_13_2"/>
    <property type="match status" value="1"/>
</dbReference>
<gene>
    <name evidence="6" type="ORF">GCM10010979_30930</name>
</gene>
<dbReference type="RefSeq" id="WP_188511652.1">
    <property type="nucleotide sequence ID" value="NZ_BMGB01000002.1"/>
</dbReference>
<evidence type="ECO:0000259" key="5">
    <source>
        <dbReference type="PROSITE" id="PS50977"/>
    </source>
</evidence>
<dbReference type="InterPro" id="IPR054156">
    <property type="entry name" value="YxaF_TetR_C"/>
</dbReference>
<dbReference type="PROSITE" id="PS50977">
    <property type="entry name" value="HTH_TETR_2"/>
    <property type="match status" value="1"/>
</dbReference>
<dbReference type="PANTHER" id="PTHR47506:SF1">
    <property type="entry name" value="HTH-TYPE TRANSCRIPTIONAL REGULATOR YJDC"/>
    <property type="match status" value="1"/>
</dbReference>
<reference evidence="6" key="1">
    <citation type="journal article" date="2014" name="Int. J. Syst. Evol. Microbiol.">
        <title>Complete genome sequence of Corynebacterium casei LMG S-19264T (=DSM 44701T), isolated from a smear-ripened cheese.</title>
        <authorList>
            <consortium name="US DOE Joint Genome Institute (JGI-PGF)"/>
            <person name="Walter F."/>
            <person name="Albersmeier A."/>
            <person name="Kalinowski J."/>
            <person name="Ruckert C."/>
        </authorList>
    </citation>
    <scope>NUCLEOTIDE SEQUENCE</scope>
    <source>
        <strain evidence="6">CGMCC 1.12813</strain>
    </source>
</reference>
<evidence type="ECO:0000256" key="2">
    <source>
        <dbReference type="ARBA" id="ARBA00023125"/>
    </source>
</evidence>
<dbReference type="Proteomes" id="UP000606922">
    <property type="component" value="Unassembled WGS sequence"/>
</dbReference>
<keyword evidence="3" id="KW-0804">Transcription</keyword>
<feature type="DNA-binding region" description="H-T-H motif" evidence="4">
    <location>
        <begin position="30"/>
        <end position="49"/>
    </location>
</feature>
<keyword evidence="7" id="KW-1185">Reference proteome</keyword>
<evidence type="ECO:0000256" key="3">
    <source>
        <dbReference type="ARBA" id="ARBA00023163"/>
    </source>
</evidence>
<dbReference type="Gene3D" id="1.10.357.10">
    <property type="entry name" value="Tetracycline Repressor, domain 2"/>
    <property type="match status" value="1"/>
</dbReference>
<sequence length="197" mass="20880">MITRKGQATKEHIVETAATLMGQFGVAGTSADDVRKAAGVSGSQLAHYFGSKQALVRAVISHQSESEAVVVHPMLRPLDSMVALHAWADAAVENVDHDSGYGACTLAMLAGSVSPGDEQTRVELCSAFTRLQLLLRDGLSAMRDRGDLRSDADLDELSMVLLTALQGGTLLGQTMKTSTPMRSAMNAALRYVESFAA</sequence>
<dbReference type="SUPFAM" id="SSF48498">
    <property type="entry name" value="Tetracyclin repressor-like, C-terminal domain"/>
    <property type="match status" value="1"/>
</dbReference>
<dbReference type="InterPro" id="IPR009057">
    <property type="entry name" value="Homeodomain-like_sf"/>
</dbReference>
<proteinExistence type="predicted"/>
<evidence type="ECO:0000313" key="7">
    <source>
        <dbReference type="Proteomes" id="UP000606922"/>
    </source>
</evidence>
<evidence type="ECO:0000313" key="6">
    <source>
        <dbReference type="EMBL" id="GGB14246.1"/>
    </source>
</evidence>
<dbReference type="GO" id="GO:0003677">
    <property type="term" value="F:DNA binding"/>
    <property type="evidence" value="ECO:0007669"/>
    <property type="project" value="UniProtKB-UniRule"/>
</dbReference>
<dbReference type="AlphaFoldDB" id="A0A916WMD3"/>
<dbReference type="EMBL" id="BMGB01000002">
    <property type="protein sequence ID" value="GGB14246.1"/>
    <property type="molecule type" value="Genomic_DNA"/>
</dbReference>
<dbReference type="PANTHER" id="PTHR47506">
    <property type="entry name" value="TRANSCRIPTIONAL REGULATORY PROTEIN"/>
    <property type="match status" value="1"/>
</dbReference>
<dbReference type="InterPro" id="IPR001647">
    <property type="entry name" value="HTH_TetR"/>
</dbReference>
<dbReference type="Pfam" id="PF00440">
    <property type="entry name" value="TetR_N"/>
    <property type="match status" value="1"/>
</dbReference>
<feature type="domain" description="HTH tetR-type" evidence="5">
    <location>
        <begin position="7"/>
        <end position="67"/>
    </location>
</feature>
<accession>A0A916WMD3</accession>
<comment type="caution">
    <text evidence="6">The sequence shown here is derived from an EMBL/GenBank/DDBJ whole genome shotgun (WGS) entry which is preliminary data.</text>
</comment>
<dbReference type="InterPro" id="IPR036271">
    <property type="entry name" value="Tet_transcr_reg_TetR-rel_C_sf"/>
</dbReference>
<name>A0A916WMD3_9MICO</name>
<evidence type="ECO:0000256" key="1">
    <source>
        <dbReference type="ARBA" id="ARBA00023015"/>
    </source>
</evidence>